<reference evidence="3 4" key="1">
    <citation type="submission" date="2017-04" db="EMBL/GenBank/DDBJ databases">
        <title>Complete genome sequence of Burkholderia cenocepacia PC184 Midwest clone.</title>
        <authorList>
            <person name="Mulks M.H."/>
            <person name="Cooper V.S."/>
        </authorList>
    </citation>
    <scope>NUCLEOTIDE SEQUENCE [LARGE SCALE GENOMIC DNA]</scope>
    <source>
        <strain evidence="3 4">PC184 Mulks</strain>
    </source>
</reference>
<proteinExistence type="predicted"/>
<feature type="transmembrane region" description="Helical" evidence="1">
    <location>
        <begin position="48"/>
        <end position="66"/>
    </location>
</feature>
<keyword evidence="1" id="KW-1133">Transmembrane helix</keyword>
<dbReference type="Proteomes" id="UP000244809">
    <property type="component" value="Chromosome 1"/>
</dbReference>
<feature type="transmembrane region" description="Helical" evidence="1">
    <location>
        <begin position="86"/>
        <end position="109"/>
    </location>
</feature>
<dbReference type="AlphaFoldDB" id="A0AAD0J0M7"/>
<dbReference type="Pfam" id="PF00487">
    <property type="entry name" value="FA_desaturase"/>
    <property type="match status" value="1"/>
</dbReference>
<organism evidence="3 4">
    <name type="scientific">Burkholderia cenocepacia</name>
    <dbReference type="NCBI Taxonomy" id="95486"/>
    <lineage>
        <taxon>Bacteria</taxon>
        <taxon>Pseudomonadati</taxon>
        <taxon>Pseudomonadota</taxon>
        <taxon>Betaproteobacteria</taxon>
        <taxon>Burkholderiales</taxon>
        <taxon>Burkholderiaceae</taxon>
        <taxon>Burkholderia</taxon>
        <taxon>Burkholderia cepacia complex</taxon>
    </lineage>
</organism>
<gene>
    <name evidence="3" type="ORF">B9Z07_10345</name>
</gene>
<feature type="transmembrane region" description="Helical" evidence="1">
    <location>
        <begin position="212"/>
        <end position="232"/>
    </location>
</feature>
<feature type="transmembrane region" description="Helical" evidence="1">
    <location>
        <begin position="239"/>
        <end position="257"/>
    </location>
</feature>
<dbReference type="CDD" id="cd03510">
    <property type="entry name" value="Rhizobitoxine-FADS-like"/>
    <property type="match status" value="1"/>
</dbReference>
<evidence type="ECO:0000259" key="2">
    <source>
        <dbReference type="Pfam" id="PF00487"/>
    </source>
</evidence>
<keyword evidence="1" id="KW-0812">Transmembrane</keyword>
<dbReference type="EMBL" id="CP021067">
    <property type="protein sequence ID" value="AWG29852.1"/>
    <property type="molecule type" value="Genomic_DNA"/>
</dbReference>
<keyword evidence="1" id="KW-0472">Membrane</keyword>
<sequence>MELARSGIASSFMRAETIYHDTRLSRSFFHMRAIPPVSPSYIPSTFDAWRWLAIYVVVSGALYFWVTHAPMAPVTLLRPGPYDAVIPRVSASVPLYLSYALVMPSIVWFGRGRNWLLPAFFAGVLAAGLCIVCHLLWPTAVSRSPAATEWIAWLYRIDTPLAASPCGHVALPVAVTVVLAALRVRAARYYAAWSAMLAITVLTTGQHLLADMLVGLALGIGVGCATTVLIRLDVDLRTAAALLLEWLCIVVTLRVALSVGHWGGYLVAAVVVATRQHALFILYHDATRYHLTRRRSTNDFLINLAIGVPGLVPIEFYRPLHLAHHRHVGTAEDPERNYLYHAQPWKFEPLDTLPLVRQLLGDLLLVNMVKNMRAYRRANGRGASMSLPLLTAIVAWGILLLPLVHACTVRELLTLAALWFVPLVTIGALVQKIRSIAEHSGGPGATAGWNDWTYSWRVGLLGRFFIWPYNINYHQQHHRQPGVAWHRLPDLRASDEPVLSSRQLLALLWSGASRSGNQR</sequence>
<feature type="transmembrane region" description="Helical" evidence="1">
    <location>
        <begin position="189"/>
        <end position="206"/>
    </location>
</feature>
<protein>
    <submittedName>
        <fullName evidence="3">Fatty acid desaturase</fullName>
    </submittedName>
</protein>
<feature type="transmembrane region" description="Helical" evidence="1">
    <location>
        <begin position="116"/>
        <end position="137"/>
    </location>
</feature>
<dbReference type="GO" id="GO:0006629">
    <property type="term" value="P:lipid metabolic process"/>
    <property type="evidence" value="ECO:0007669"/>
    <property type="project" value="InterPro"/>
</dbReference>
<dbReference type="InterPro" id="IPR005804">
    <property type="entry name" value="FA_desaturase_dom"/>
</dbReference>
<accession>A0AAD0J0M7</accession>
<evidence type="ECO:0000256" key="1">
    <source>
        <dbReference type="SAM" id="Phobius"/>
    </source>
</evidence>
<feature type="transmembrane region" description="Helical" evidence="1">
    <location>
        <begin position="263"/>
        <end position="283"/>
    </location>
</feature>
<feature type="transmembrane region" description="Helical" evidence="1">
    <location>
        <begin position="162"/>
        <end position="182"/>
    </location>
</feature>
<name>A0AAD0J0M7_9BURK</name>
<evidence type="ECO:0000313" key="4">
    <source>
        <dbReference type="Proteomes" id="UP000244809"/>
    </source>
</evidence>
<feature type="transmembrane region" description="Helical" evidence="1">
    <location>
        <begin position="412"/>
        <end position="430"/>
    </location>
</feature>
<evidence type="ECO:0000313" key="3">
    <source>
        <dbReference type="EMBL" id="AWG29852.1"/>
    </source>
</evidence>
<feature type="domain" description="Fatty acid desaturase" evidence="2">
    <location>
        <begin position="261"/>
        <end position="498"/>
    </location>
</feature>
<feature type="transmembrane region" description="Helical" evidence="1">
    <location>
        <begin position="382"/>
        <end position="406"/>
    </location>
</feature>